<sequence>MMSEQQIKIDPEKFAYHFMDSIEKPDVSTKEMEVAAKESLAAYLTAYYLAQRFNTLENSFFTEDKHHKVSTYQKILSELNQY</sequence>
<evidence type="ECO:0000313" key="1">
    <source>
        <dbReference type="EMBL" id="SFH55180.1"/>
    </source>
</evidence>
<reference evidence="1 2" key="1">
    <citation type="submission" date="2016-10" db="EMBL/GenBank/DDBJ databases">
        <authorList>
            <person name="de Groot N.N."/>
        </authorList>
    </citation>
    <scope>NUCLEOTIDE SEQUENCE [LARGE SCALE GENOMIC DNA]</scope>
    <source>
        <strain evidence="1 2">DSM 27630</strain>
    </source>
</reference>
<protein>
    <submittedName>
        <fullName evidence="1">Uncharacterized protein</fullName>
    </submittedName>
</protein>
<gene>
    <name evidence="1" type="ORF">SAMN04489868_102134</name>
</gene>
<proteinExistence type="predicted"/>
<dbReference type="EMBL" id="FOQE01000002">
    <property type="protein sequence ID" value="SFH55180.1"/>
    <property type="molecule type" value="Genomic_DNA"/>
</dbReference>
<organism evidence="1 2">
    <name type="scientific">Pisciglobus halotolerans</name>
    <dbReference type="NCBI Taxonomy" id="745365"/>
    <lineage>
        <taxon>Bacteria</taxon>
        <taxon>Bacillati</taxon>
        <taxon>Bacillota</taxon>
        <taxon>Bacilli</taxon>
        <taxon>Lactobacillales</taxon>
        <taxon>Carnobacteriaceae</taxon>
    </lineage>
</organism>
<accession>A0A1I3AZ26</accession>
<dbReference type="AlphaFoldDB" id="A0A1I3AZ26"/>
<name>A0A1I3AZ26_9LACT</name>
<dbReference type="Proteomes" id="UP000198668">
    <property type="component" value="Unassembled WGS sequence"/>
</dbReference>
<keyword evidence="2" id="KW-1185">Reference proteome</keyword>
<evidence type="ECO:0000313" key="2">
    <source>
        <dbReference type="Proteomes" id="UP000198668"/>
    </source>
</evidence>